<protein>
    <submittedName>
        <fullName evidence="1">Uncharacterized protein</fullName>
    </submittedName>
</protein>
<evidence type="ECO:0000313" key="2">
    <source>
        <dbReference type="Proteomes" id="UP001623330"/>
    </source>
</evidence>
<gene>
    <name evidence="1" type="ORF">RNJ44_00746</name>
</gene>
<proteinExistence type="predicted"/>
<name>A0ABR4NS49_9SACH</name>
<evidence type="ECO:0000313" key="1">
    <source>
        <dbReference type="EMBL" id="KAL3231107.1"/>
    </source>
</evidence>
<sequence>MLSGYANSLTKDTSRQLGLGTSIYNTENLEVGSSIDMLGSELADFVENANGFAEVFP</sequence>
<accession>A0ABR4NS49</accession>
<dbReference type="InterPro" id="IPR023214">
    <property type="entry name" value="HAD_sf"/>
</dbReference>
<dbReference type="Gene3D" id="3.40.50.1000">
    <property type="entry name" value="HAD superfamily/HAD-like"/>
    <property type="match status" value="1"/>
</dbReference>
<keyword evidence="2" id="KW-1185">Reference proteome</keyword>
<dbReference type="EMBL" id="JBEVYD010000008">
    <property type="protein sequence ID" value="KAL3231107.1"/>
    <property type="molecule type" value="Genomic_DNA"/>
</dbReference>
<reference evidence="1 2" key="1">
    <citation type="submission" date="2024-05" db="EMBL/GenBank/DDBJ databases">
        <title>Long read based assembly of the Candida bracarensis genome reveals expanded adhesin content.</title>
        <authorList>
            <person name="Marcet-Houben M."/>
            <person name="Ksiezopolska E."/>
            <person name="Gabaldon T."/>
        </authorList>
    </citation>
    <scope>NUCLEOTIDE SEQUENCE [LARGE SCALE GENOMIC DNA]</scope>
    <source>
        <strain evidence="1 2">CBM6</strain>
    </source>
</reference>
<comment type="caution">
    <text evidence="1">The sequence shown here is derived from an EMBL/GenBank/DDBJ whole genome shotgun (WGS) entry which is preliminary data.</text>
</comment>
<dbReference type="Proteomes" id="UP001623330">
    <property type="component" value="Unassembled WGS sequence"/>
</dbReference>
<organism evidence="1 2">
    <name type="scientific">Nakaseomyces bracarensis</name>
    <dbReference type="NCBI Taxonomy" id="273131"/>
    <lineage>
        <taxon>Eukaryota</taxon>
        <taxon>Fungi</taxon>
        <taxon>Dikarya</taxon>
        <taxon>Ascomycota</taxon>
        <taxon>Saccharomycotina</taxon>
        <taxon>Saccharomycetes</taxon>
        <taxon>Saccharomycetales</taxon>
        <taxon>Saccharomycetaceae</taxon>
        <taxon>Nakaseomyces</taxon>
    </lineage>
</organism>